<evidence type="ECO:0000313" key="1">
    <source>
        <dbReference type="EMBL" id="CDW24677.1"/>
    </source>
</evidence>
<accession>A0A0K2TGH1</accession>
<proteinExistence type="predicted"/>
<name>A0A0K2TGH1_LEPSM</name>
<protein>
    <submittedName>
        <fullName evidence="1">Uncharacterized protein</fullName>
    </submittedName>
</protein>
<sequence>MLQIFLIFSIFCALSLFISMTNKSLKRSTFIIRRTKIFVFRLAFPSVTLEKL</sequence>
<organism evidence="1">
    <name type="scientific">Lepeophtheirus salmonis</name>
    <name type="common">Salmon louse</name>
    <name type="synonym">Caligus salmonis</name>
    <dbReference type="NCBI Taxonomy" id="72036"/>
    <lineage>
        <taxon>Eukaryota</taxon>
        <taxon>Metazoa</taxon>
        <taxon>Ecdysozoa</taxon>
        <taxon>Arthropoda</taxon>
        <taxon>Crustacea</taxon>
        <taxon>Multicrustacea</taxon>
        <taxon>Hexanauplia</taxon>
        <taxon>Copepoda</taxon>
        <taxon>Siphonostomatoida</taxon>
        <taxon>Caligidae</taxon>
        <taxon>Lepeophtheirus</taxon>
    </lineage>
</organism>
<dbReference type="EMBL" id="HACA01007316">
    <property type="protein sequence ID" value="CDW24677.1"/>
    <property type="molecule type" value="Transcribed_RNA"/>
</dbReference>
<dbReference type="AlphaFoldDB" id="A0A0K2TGH1"/>
<reference evidence="1" key="1">
    <citation type="submission" date="2014-05" db="EMBL/GenBank/DDBJ databases">
        <authorList>
            <person name="Chronopoulou M."/>
        </authorList>
    </citation>
    <scope>NUCLEOTIDE SEQUENCE</scope>
    <source>
        <tissue evidence="1">Whole organism</tissue>
    </source>
</reference>